<dbReference type="GO" id="GO:0031593">
    <property type="term" value="F:polyubiquitin modification-dependent protein binding"/>
    <property type="evidence" value="ECO:0007669"/>
    <property type="project" value="TreeGrafter"/>
</dbReference>
<gene>
    <name evidence="2" type="ORF">LLUT_LOCUS18001</name>
</gene>
<accession>A0AAV1X5P9</accession>
<dbReference type="InterPro" id="IPR055418">
    <property type="entry name" value="UFD1_N2"/>
</dbReference>
<name>A0AAV1X5P9_LUPLU</name>
<evidence type="ECO:0000313" key="3">
    <source>
        <dbReference type="Proteomes" id="UP001497480"/>
    </source>
</evidence>
<evidence type="ECO:0000259" key="1">
    <source>
        <dbReference type="Pfam" id="PF24842"/>
    </source>
</evidence>
<dbReference type="GO" id="GO:0036503">
    <property type="term" value="P:ERAD pathway"/>
    <property type="evidence" value="ECO:0007669"/>
    <property type="project" value="TreeGrafter"/>
</dbReference>
<dbReference type="Proteomes" id="UP001497480">
    <property type="component" value="Unassembled WGS sequence"/>
</dbReference>
<protein>
    <recommendedName>
        <fullName evidence="1">Ubiquitin fusion degradation protein UFD1 N-terminal subdomain 2 domain-containing protein</fullName>
    </recommendedName>
</protein>
<comment type="caution">
    <text evidence="2">The sequence shown here is derived from an EMBL/GenBank/DDBJ whole genome shotgun (WGS) entry which is preliminary data.</text>
</comment>
<dbReference type="PANTHER" id="PTHR12555">
    <property type="entry name" value="UBIQUITIN FUSION DEGRADATON PROTEIN 1"/>
    <property type="match status" value="1"/>
</dbReference>
<dbReference type="GO" id="GO:0006511">
    <property type="term" value="P:ubiquitin-dependent protein catabolic process"/>
    <property type="evidence" value="ECO:0007669"/>
    <property type="project" value="InterPro"/>
</dbReference>
<dbReference type="AlphaFoldDB" id="A0AAV1X5P9"/>
<proteinExistence type="predicted"/>
<evidence type="ECO:0000313" key="2">
    <source>
        <dbReference type="EMBL" id="CAL0316941.1"/>
    </source>
</evidence>
<organism evidence="2 3">
    <name type="scientific">Lupinus luteus</name>
    <name type="common">European yellow lupine</name>
    <dbReference type="NCBI Taxonomy" id="3873"/>
    <lineage>
        <taxon>Eukaryota</taxon>
        <taxon>Viridiplantae</taxon>
        <taxon>Streptophyta</taxon>
        <taxon>Embryophyta</taxon>
        <taxon>Tracheophyta</taxon>
        <taxon>Spermatophyta</taxon>
        <taxon>Magnoliopsida</taxon>
        <taxon>eudicotyledons</taxon>
        <taxon>Gunneridae</taxon>
        <taxon>Pentapetalae</taxon>
        <taxon>rosids</taxon>
        <taxon>fabids</taxon>
        <taxon>Fabales</taxon>
        <taxon>Fabaceae</taxon>
        <taxon>Papilionoideae</taxon>
        <taxon>50 kb inversion clade</taxon>
        <taxon>genistoids sensu lato</taxon>
        <taxon>core genistoids</taxon>
        <taxon>Genisteae</taxon>
        <taxon>Lupinus</taxon>
    </lineage>
</organism>
<sequence length="145" mass="16582">MLSYNPTQWTSWIFPIQKPCMLMLVMFHVLETTLRNFFCLTGDSIMVAYSNNKYYLDIIESKPANAISIIETNCEVDFAPPLDYKEPQKAVMPISGGKKAQEAGNGLAGMRKRDLIKWYVNKQNEKKKVQCHGGESHLIVIDDFM</sequence>
<dbReference type="EMBL" id="CAXHTB010000012">
    <property type="protein sequence ID" value="CAL0316941.1"/>
    <property type="molecule type" value="Genomic_DNA"/>
</dbReference>
<feature type="domain" description="Ubiquitin fusion degradation protein UFD1 N-terminal subdomain 2" evidence="1">
    <location>
        <begin position="28"/>
        <end position="81"/>
    </location>
</feature>
<dbReference type="Gene3D" id="3.10.330.10">
    <property type="match status" value="1"/>
</dbReference>
<keyword evidence="3" id="KW-1185">Reference proteome</keyword>
<reference evidence="2 3" key="1">
    <citation type="submission" date="2024-03" db="EMBL/GenBank/DDBJ databases">
        <authorList>
            <person name="Martinez-Hernandez J."/>
        </authorList>
    </citation>
    <scope>NUCLEOTIDE SEQUENCE [LARGE SCALE GENOMIC DNA]</scope>
</reference>
<dbReference type="Pfam" id="PF24842">
    <property type="entry name" value="UFD1_N2"/>
    <property type="match status" value="1"/>
</dbReference>
<dbReference type="InterPro" id="IPR004854">
    <property type="entry name" value="Ufd1-like"/>
</dbReference>
<dbReference type="GO" id="GO:0034098">
    <property type="term" value="C:VCP-NPL4-UFD1 AAA ATPase complex"/>
    <property type="evidence" value="ECO:0007669"/>
    <property type="project" value="TreeGrafter"/>
</dbReference>
<dbReference type="PANTHER" id="PTHR12555:SF13">
    <property type="entry name" value="UBIQUITIN RECOGNITION FACTOR IN ER-ASSOCIATED DEGRADATION PROTEIN 1"/>
    <property type="match status" value="1"/>
</dbReference>